<evidence type="ECO:0000256" key="6">
    <source>
        <dbReference type="ARBA" id="ARBA00023004"/>
    </source>
</evidence>
<organism evidence="8 9">
    <name type="scientific">Adlercreutzia faecimuris</name>
    <dbReference type="NCBI Taxonomy" id="2897341"/>
    <lineage>
        <taxon>Bacteria</taxon>
        <taxon>Bacillati</taxon>
        <taxon>Actinomycetota</taxon>
        <taxon>Coriobacteriia</taxon>
        <taxon>Eggerthellales</taxon>
        <taxon>Eggerthellaceae</taxon>
        <taxon>Adlercreutzia</taxon>
    </lineage>
</organism>
<evidence type="ECO:0000256" key="3">
    <source>
        <dbReference type="ARBA" id="ARBA00022617"/>
    </source>
</evidence>
<keyword evidence="6" id="KW-0408">Iron</keyword>
<dbReference type="InterPro" id="IPR012286">
    <property type="entry name" value="Tetrahaem_cytochrome"/>
</dbReference>
<keyword evidence="2" id="KW-0813">Transport</keyword>
<gene>
    <name evidence="8" type="ORF">LPT13_03735</name>
</gene>
<keyword evidence="5" id="KW-0249">Electron transport</keyword>
<evidence type="ECO:0000313" key="9">
    <source>
        <dbReference type="Proteomes" id="UP001430755"/>
    </source>
</evidence>
<dbReference type="EMBL" id="JAJMLW010000001">
    <property type="protein sequence ID" value="MCI2241464.1"/>
    <property type="molecule type" value="Genomic_DNA"/>
</dbReference>
<dbReference type="SUPFAM" id="SSF48695">
    <property type="entry name" value="Multiheme cytochromes"/>
    <property type="match status" value="1"/>
</dbReference>
<evidence type="ECO:0000259" key="7">
    <source>
        <dbReference type="Pfam" id="PF14537"/>
    </source>
</evidence>
<feature type="domain" description="Tetrahaem cytochrome" evidence="7">
    <location>
        <begin position="53"/>
        <end position="159"/>
    </location>
</feature>
<evidence type="ECO:0000256" key="1">
    <source>
        <dbReference type="ARBA" id="ARBA00004196"/>
    </source>
</evidence>
<keyword evidence="3" id="KW-0349">Heme</keyword>
<keyword evidence="4" id="KW-0479">Metal-binding</keyword>
<protein>
    <submittedName>
        <fullName evidence="8">Cytochrome c3 family protein</fullName>
    </submittedName>
</protein>
<evidence type="ECO:0000256" key="2">
    <source>
        <dbReference type="ARBA" id="ARBA00022448"/>
    </source>
</evidence>
<name>A0ABS9WF88_9ACTN</name>
<reference evidence="8" key="1">
    <citation type="submission" date="2021-11" db="EMBL/GenBank/DDBJ databases">
        <title>A Novel Adlercreutzia Species, isolated from a Allomyrina dichotoma larva feces.</title>
        <authorList>
            <person name="Suh M.K."/>
        </authorList>
    </citation>
    <scope>NUCLEOTIDE SEQUENCE</scope>
    <source>
        <strain evidence="8">JBNU-10</strain>
    </source>
</reference>
<evidence type="ECO:0000256" key="5">
    <source>
        <dbReference type="ARBA" id="ARBA00022982"/>
    </source>
</evidence>
<evidence type="ECO:0000256" key="4">
    <source>
        <dbReference type="ARBA" id="ARBA00022723"/>
    </source>
</evidence>
<comment type="caution">
    <text evidence="8">The sequence shown here is derived from an EMBL/GenBank/DDBJ whole genome shotgun (WGS) entry which is preliminary data.</text>
</comment>
<comment type="subcellular location">
    <subcellularLocation>
        <location evidence="1">Cell envelope</location>
    </subcellularLocation>
</comment>
<dbReference type="Pfam" id="PF14537">
    <property type="entry name" value="Cytochrom_c3_2"/>
    <property type="match status" value="1"/>
</dbReference>
<sequence length="178" mass="19127">MAVGVVAVVLLVAGGGFWVWHEQPSFCNAVCHQPMDAYVDGYYEDDSLLAHAHMTAGTTCLQCHEAKIEDQVHEAMVWVSGDYPMDENGLLTRVGVRADEALCATAGCHDMAEVIAATADWGGEPGVNPHDSHQGRAIDCSNCHGVHEQSVMYCNTCHDYAVPEGWAEPVRTDAAAAK</sequence>
<dbReference type="Gene3D" id="1.10.1130.10">
    <property type="entry name" value="Flavocytochrome C3, Chain A"/>
    <property type="match status" value="1"/>
</dbReference>
<proteinExistence type="predicted"/>
<accession>A0ABS9WF88</accession>
<keyword evidence="9" id="KW-1185">Reference proteome</keyword>
<dbReference type="InterPro" id="IPR036280">
    <property type="entry name" value="Multihaem_cyt_sf"/>
</dbReference>
<evidence type="ECO:0000313" key="8">
    <source>
        <dbReference type="EMBL" id="MCI2241464.1"/>
    </source>
</evidence>
<dbReference type="RefSeq" id="WP_242163657.1">
    <property type="nucleotide sequence ID" value="NZ_JAJMLW010000001.1"/>
</dbReference>
<dbReference type="Proteomes" id="UP001430755">
    <property type="component" value="Unassembled WGS sequence"/>
</dbReference>